<evidence type="ECO:0000256" key="2">
    <source>
        <dbReference type="ARBA" id="ARBA00008000"/>
    </source>
</evidence>
<dbReference type="OrthoDB" id="9811557at2"/>
<dbReference type="Gene3D" id="1.10.45.10">
    <property type="entry name" value="Vanillyl-alcohol Oxidase, Chain A, domain 4"/>
    <property type="match status" value="1"/>
</dbReference>
<dbReference type="EMBL" id="QQAH01000003">
    <property type="protein sequence ID" value="RDD82798.1"/>
    <property type="molecule type" value="Genomic_DNA"/>
</dbReference>
<sequence>MTLPPALLNLLRQTFAADACSFDEAERLAYAYDNSRRHAMPDAVVFPTEHAQVEALVQACRAHRIPVIARGRGTNTTGATVPVDGGVVVSFERMNRILRIDPDNRLAIVEPGVLNGDLQQALKPLGFFWPPDPTSSPWCSIGGNLACNSAGPRTVKYGSPRENTLGLRAVAGTGAGFRCGTYTSKGSTGYDLTRLLIGSEGTLALITEATLKLTPKPSGIRTLRATYRDVGAAARAVARIMAQPVTPCALEFIDDVALKLARDYGGEGVPLAGAMLMIEVDGEPDTLAGAAEAVSRAAQGDGLEELKVAQTAEETQALWSARKALSPAQRTISPNKINEDVVVPVSHLPELVDGIKRLSAKHDVLIVTFGHAGNGNLHVNLLPRDDAERERAHACLAEVFALVISLDGTLSGEHGIGLIKREFMPLALSPETLGLMRNVKAAFDPDGILNPGKLLP</sequence>
<comment type="caution">
    <text evidence="7">The sequence shown here is derived from an EMBL/GenBank/DDBJ whole genome shotgun (WGS) entry which is preliminary data.</text>
</comment>
<protein>
    <submittedName>
        <fullName evidence="7">FAD-binding protein</fullName>
    </submittedName>
</protein>
<dbReference type="InterPro" id="IPR006094">
    <property type="entry name" value="Oxid_FAD_bind_N"/>
</dbReference>
<keyword evidence="4" id="KW-0274">FAD</keyword>
<dbReference type="SUPFAM" id="SSF55103">
    <property type="entry name" value="FAD-linked oxidases, C-terminal domain"/>
    <property type="match status" value="1"/>
</dbReference>
<dbReference type="InterPro" id="IPR004113">
    <property type="entry name" value="FAD-bd_oxidored_4_C"/>
</dbReference>
<evidence type="ECO:0000313" key="7">
    <source>
        <dbReference type="EMBL" id="RDD82798.1"/>
    </source>
</evidence>
<reference evidence="7 8" key="1">
    <citation type="submission" date="2018-07" db="EMBL/GenBank/DDBJ databases">
        <title>Dyella tabacisoli L4-6T, whole genome shotgun sequence.</title>
        <authorList>
            <person name="Zhou X.-K."/>
            <person name="Li W.-J."/>
            <person name="Duan Y.-Q."/>
        </authorList>
    </citation>
    <scope>NUCLEOTIDE SEQUENCE [LARGE SCALE GENOMIC DNA]</scope>
    <source>
        <strain evidence="7 8">L4-6</strain>
    </source>
</reference>
<dbReference type="FunFam" id="3.30.70.2740:FF:000001">
    <property type="entry name" value="D-lactate dehydrogenase mitochondrial"/>
    <property type="match status" value="1"/>
</dbReference>
<gene>
    <name evidence="7" type="ORF">DVJ77_04580</name>
</gene>
<evidence type="ECO:0000256" key="3">
    <source>
        <dbReference type="ARBA" id="ARBA00022630"/>
    </source>
</evidence>
<dbReference type="Gene3D" id="3.30.465.10">
    <property type="match status" value="1"/>
</dbReference>
<keyword evidence="5" id="KW-0560">Oxidoreductase</keyword>
<dbReference type="GO" id="GO:0071949">
    <property type="term" value="F:FAD binding"/>
    <property type="evidence" value="ECO:0007669"/>
    <property type="project" value="InterPro"/>
</dbReference>
<dbReference type="FunFam" id="1.10.45.10:FF:000001">
    <property type="entry name" value="D-lactate dehydrogenase mitochondrial"/>
    <property type="match status" value="1"/>
</dbReference>
<dbReference type="RefSeq" id="WP_114844313.1">
    <property type="nucleotide sequence ID" value="NZ_JBHSPE010000001.1"/>
</dbReference>
<comment type="similarity">
    <text evidence="2">Belongs to the FAD-binding oxidoreductase/transferase type 4 family.</text>
</comment>
<evidence type="ECO:0000256" key="4">
    <source>
        <dbReference type="ARBA" id="ARBA00022827"/>
    </source>
</evidence>
<evidence type="ECO:0000259" key="6">
    <source>
        <dbReference type="PROSITE" id="PS51387"/>
    </source>
</evidence>
<proteinExistence type="inferred from homology"/>
<dbReference type="InterPro" id="IPR016169">
    <property type="entry name" value="FAD-bd_PCMH_sub2"/>
</dbReference>
<dbReference type="SUPFAM" id="SSF56176">
    <property type="entry name" value="FAD-binding/transporter-associated domain-like"/>
    <property type="match status" value="1"/>
</dbReference>
<accession>A0A369USW4</accession>
<dbReference type="InterPro" id="IPR016164">
    <property type="entry name" value="FAD-linked_Oxase-like_C"/>
</dbReference>
<keyword evidence="3" id="KW-0285">Flavoprotein</keyword>
<dbReference type="PANTHER" id="PTHR42934:SF2">
    <property type="entry name" value="GLYCOLATE OXIDASE SUBUNIT GLCD"/>
    <property type="match status" value="1"/>
</dbReference>
<dbReference type="InterPro" id="IPR051914">
    <property type="entry name" value="FAD-linked_OxidoTrans_Type4"/>
</dbReference>
<evidence type="ECO:0000256" key="1">
    <source>
        <dbReference type="ARBA" id="ARBA00001974"/>
    </source>
</evidence>
<organism evidence="7 8">
    <name type="scientific">Dyella tabacisoli</name>
    <dbReference type="NCBI Taxonomy" id="2282381"/>
    <lineage>
        <taxon>Bacteria</taxon>
        <taxon>Pseudomonadati</taxon>
        <taxon>Pseudomonadota</taxon>
        <taxon>Gammaproteobacteria</taxon>
        <taxon>Lysobacterales</taxon>
        <taxon>Rhodanobacteraceae</taxon>
        <taxon>Dyella</taxon>
    </lineage>
</organism>
<dbReference type="Gene3D" id="3.30.70.2740">
    <property type="match status" value="1"/>
</dbReference>
<dbReference type="GO" id="GO:0016491">
    <property type="term" value="F:oxidoreductase activity"/>
    <property type="evidence" value="ECO:0007669"/>
    <property type="project" value="UniProtKB-KW"/>
</dbReference>
<dbReference type="AlphaFoldDB" id="A0A369USW4"/>
<dbReference type="InterPro" id="IPR036318">
    <property type="entry name" value="FAD-bd_PCMH-like_sf"/>
</dbReference>
<dbReference type="PANTHER" id="PTHR42934">
    <property type="entry name" value="GLYCOLATE OXIDASE SUBUNIT GLCD"/>
    <property type="match status" value="1"/>
</dbReference>
<dbReference type="InterPro" id="IPR016171">
    <property type="entry name" value="Vanillyl_alc_oxidase_C-sub2"/>
</dbReference>
<feature type="domain" description="FAD-binding PCMH-type" evidence="6">
    <location>
        <begin position="37"/>
        <end position="216"/>
    </location>
</feature>
<evidence type="ECO:0000256" key="5">
    <source>
        <dbReference type="ARBA" id="ARBA00023002"/>
    </source>
</evidence>
<dbReference type="InterPro" id="IPR016166">
    <property type="entry name" value="FAD-bd_PCMH"/>
</dbReference>
<name>A0A369USW4_9GAMM</name>
<keyword evidence="8" id="KW-1185">Reference proteome</keyword>
<evidence type="ECO:0000313" key="8">
    <source>
        <dbReference type="Proteomes" id="UP000253782"/>
    </source>
</evidence>
<dbReference type="Proteomes" id="UP000253782">
    <property type="component" value="Unassembled WGS sequence"/>
</dbReference>
<dbReference type="Pfam" id="PF01565">
    <property type="entry name" value="FAD_binding_4"/>
    <property type="match status" value="1"/>
</dbReference>
<dbReference type="Pfam" id="PF02913">
    <property type="entry name" value="FAD-oxidase_C"/>
    <property type="match status" value="1"/>
</dbReference>
<dbReference type="PROSITE" id="PS51387">
    <property type="entry name" value="FAD_PCMH"/>
    <property type="match status" value="1"/>
</dbReference>
<comment type="cofactor">
    <cofactor evidence="1">
        <name>FAD</name>
        <dbReference type="ChEBI" id="CHEBI:57692"/>
    </cofactor>
</comment>